<evidence type="ECO:0000313" key="2">
    <source>
        <dbReference type="EMBL" id="MBD2182528.1"/>
    </source>
</evidence>
<evidence type="ECO:0000313" key="3">
    <source>
        <dbReference type="Proteomes" id="UP000641646"/>
    </source>
</evidence>
<comment type="caution">
    <text evidence="2">The sequence shown here is derived from an EMBL/GenBank/DDBJ whole genome shotgun (WGS) entry which is preliminary data.</text>
</comment>
<gene>
    <name evidence="2" type="ORF">H6G03_15725</name>
</gene>
<keyword evidence="1" id="KW-0732">Signal</keyword>
<feature type="chain" id="PRO_5037841171" evidence="1">
    <location>
        <begin position="27"/>
        <end position="114"/>
    </location>
</feature>
<sequence>MRNVNKAAVLTALSTVLGFVPLAVNAQAIAPNQVVICSHTGVTERITFRLNGKLEALTPSQCRTFSGASTFLFYTEYGRQPRYILERQLSGGGRYNVTRTSGRYEVEPVRLERT</sequence>
<organism evidence="2 3">
    <name type="scientific">Aerosakkonema funiforme FACHB-1375</name>
    <dbReference type="NCBI Taxonomy" id="2949571"/>
    <lineage>
        <taxon>Bacteria</taxon>
        <taxon>Bacillati</taxon>
        <taxon>Cyanobacteriota</taxon>
        <taxon>Cyanophyceae</taxon>
        <taxon>Oscillatoriophycideae</taxon>
        <taxon>Aerosakkonematales</taxon>
        <taxon>Aerosakkonemataceae</taxon>
        <taxon>Aerosakkonema</taxon>
    </lineage>
</organism>
<proteinExistence type="predicted"/>
<accession>A0A926ZGR9</accession>
<dbReference type="RefSeq" id="WP_190465341.1">
    <property type="nucleotide sequence ID" value="NZ_JACJPW010000038.1"/>
</dbReference>
<dbReference type="EMBL" id="JACJPW010000038">
    <property type="protein sequence ID" value="MBD2182528.1"/>
    <property type="molecule type" value="Genomic_DNA"/>
</dbReference>
<reference evidence="2" key="2">
    <citation type="submission" date="2020-08" db="EMBL/GenBank/DDBJ databases">
        <authorList>
            <person name="Chen M."/>
            <person name="Teng W."/>
            <person name="Zhao L."/>
            <person name="Hu C."/>
            <person name="Zhou Y."/>
            <person name="Han B."/>
            <person name="Song L."/>
            <person name="Shu W."/>
        </authorList>
    </citation>
    <scope>NUCLEOTIDE SEQUENCE</scope>
    <source>
        <strain evidence="2">FACHB-1375</strain>
    </source>
</reference>
<name>A0A926ZGR9_9CYAN</name>
<keyword evidence="3" id="KW-1185">Reference proteome</keyword>
<evidence type="ECO:0000256" key="1">
    <source>
        <dbReference type="SAM" id="SignalP"/>
    </source>
</evidence>
<reference evidence="2" key="1">
    <citation type="journal article" date="2015" name="ISME J.">
        <title>Draft Genome Sequence of Streptomyces incarnatus NRRL8089, which Produces the Nucleoside Antibiotic Sinefungin.</title>
        <authorList>
            <person name="Oshima K."/>
            <person name="Hattori M."/>
            <person name="Shimizu H."/>
            <person name="Fukuda K."/>
            <person name="Nemoto M."/>
            <person name="Inagaki K."/>
            <person name="Tamura T."/>
        </authorList>
    </citation>
    <scope>NUCLEOTIDE SEQUENCE</scope>
    <source>
        <strain evidence="2">FACHB-1375</strain>
    </source>
</reference>
<feature type="signal peptide" evidence="1">
    <location>
        <begin position="1"/>
        <end position="26"/>
    </location>
</feature>
<dbReference type="Proteomes" id="UP000641646">
    <property type="component" value="Unassembled WGS sequence"/>
</dbReference>
<protein>
    <submittedName>
        <fullName evidence="2">Uncharacterized protein</fullName>
    </submittedName>
</protein>
<dbReference type="AlphaFoldDB" id="A0A926ZGR9"/>